<dbReference type="EMBL" id="JAPNUD010000029">
    <property type="protein sequence ID" value="MDA0641762.1"/>
    <property type="molecule type" value="Genomic_DNA"/>
</dbReference>
<dbReference type="InterPro" id="IPR021607">
    <property type="entry name" value="DUF3224"/>
</dbReference>
<dbReference type="SUPFAM" id="SSF159238">
    <property type="entry name" value="SO1590-like"/>
    <property type="match status" value="1"/>
</dbReference>
<evidence type="ECO:0000313" key="2">
    <source>
        <dbReference type="Proteomes" id="UP001212498"/>
    </source>
</evidence>
<dbReference type="Gene3D" id="2.40.350.10">
    <property type="entry name" value="SO1590-like"/>
    <property type="match status" value="1"/>
</dbReference>
<name>A0ABT4SWY6_9ACTN</name>
<gene>
    <name evidence="1" type="ORF">OUY24_14130</name>
</gene>
<reference evidence="1 2" key="1">
    <citation type="submission" date="2022-11" db="EMBL/GenBank/DDBJ databases">
        <title>Nonomuraea corallina sp. nov., a new species of the genus Nonomuraea isolated from sea side sediment in Thai sea.</title>
        <authorList>
            <person name="Ngamcharungchit C."/>
            <person name="Matsumoto A."/>
            <person name="Suriyachadkun C."/>
            <person name="Panbangred W."/>
            <person name="Inahashi Y."/>
            <person name="Intra B."/>
        </authorList>
    </citation>
    <scope>NUCLEOTIDE SEQUENCE [LARGE SCALE GENOMIC DNA]</scope>
    <source>
        <strain evidence="1 2">DSM 43553</strain>
    </source>
</reference>
<dbReference type="Pfam" id="PF11528">
    <property type="entry name" value="DUF3224"/>
    <property type="match status" value="1"/>
</dbReference>
<protein>
    <submittedName>
        <fullName evidence="1">DUF3224 domain-containing protein</fullName>
    </submittedName>
</protein>
<keyword evidence="2" id="KW-1185">Reference proteome</keyword>
<accession>A0ABT4SWY6</accession>
<dbReference type="RefSeq" id="WP_271276532.1">
    <property type="nucleotide sequence ID" value="NZ_BAABFD010000020.1"/>
</dbReference>
<comment type="caution">
    <text evidence="1">The sequence shown here is derived from an EMBL/GenBank/DDBJ whole genome shotgun (WGS) entry which is preliminary data.</text>
</comment>
<dbReference type="Proteomes" id="UP001212498">
    <property type="component" value="Unassembled WGS sequence"/>
</dbReference>
<evidence type="ECO:0000313" key="1">
    <source>
        <dbReference type="EMBL" id="MDA0641762.1"/>
    </source>
</evidence>
<proteinExistence type="predicted"/>
<sequence>MTSRASTAGGGYVASERIEGVLDGRHGTIVIQHGGLADGPDQSSYGNIIPNSGTGDLAGISGQVMEFELQVLTLAYKL</sequence>
<dbReference type="InterPro" id="IPR023159">
    <property type="entry name" value="SO1590-like_sf"/>
</dbReference>
<organism evidence="1 2">
    <name type="scientific">Nonomuraea ferruginea</name>
    <dbReference type="NCBI Taxonomy" id="46174"/>
    <lineage>
        <taxon>Bacteria</taxon>
        <taxon>Bacillati</taxon>
        <taxon>Actinomycetota</taxon>
        <taxon>Actinomycetes</taxon>
        <taxon>Streptosporangiales</taxon>
        <taxon>Streptosporangiaceae</taxon>
        <taxon>Nonomuraea</taxon>
    </lineage>
</organism>